<dbReference type="Pfam" id="PF14099">
    <property type="entry name" value="Polysacc_lyase"/>
    <property type="match status" value="1"/>
</dbReference>
<evidence type="ECO:0000313" key="1">
    <source>
        <dbReference type="EMBL" id="KAA1012178.1"/>
    </source>
</evidence>
<protein>
    <recommendedName>
        <fullName evidence="3">Polysaccharide lyase-like protein</fullName>
    </recommendedName>
</protein>
<keyword evidence="2" id="KW-1185">Reference proteome</keyword>
<evidence type="ECO:0008006" key="3">
    <source>
        <dbReference type="Google" id="ProtNLM"/>
    </source>
</evidence>
<reference evidence="1 2" key="1">
    <citation type="submission" date="2019-08" db="EMBL/GenBank/DDBJ databases">
        <title>Paraburkholderia sp. DCY113.</title>
        <authorList>
            <person name="Kang J."/>
        </authorList>
    </citation>
    <scope>NUCLEOTIDE SEQUENCE [LARGE SCALE GENOMIC DNA]</scope>
    <source>
        <strain evidence="1 2">DCY113</strain>
    </source>
</reference>
<dbReference type="InterPro" id="IPR025975">
    <property type="entry name" value="Polysacc_lyase"/>
</dbReference>
<organism evidence="1 2">
    <name type="scientific">Paraburkholderia panacisoli</name>
    <dbReference type="NCBI Taxonomy" id="2603818"/>
    <lineage>
        <taxon>Bacteria</taxon>
        <taxon>Pseudomonadati</taxon>
        <taxon>Pseudomonadota</taxon>
        <taxon>Betaproteobacteria</taxon>
        <taxon>Burkholderiales</taxon>
        <taxon>Burkholderiaceae</taxon>
        <taxon>Paraburkholderia</taxon>
    </lineage>
</organism>
<accession>A0A5B0HAM1</accession>
<dbReference type="Proteomes" id="UP000325273">
    <property type="component" value="Unassembled WGS sequence"/>
</dbReference>
<dbReference type="EMBL" id="VTUZ01000007">
    <property type="protein sequence ID" value="KAA1012178.1"/>
    <property type="molecule type" value="Genomic_DNA"/>
</dbReference>
<sequence length="269" mass="29654">MPSPADSYQAVYVEDWQGGLDARIGVQANLGGIAIVDDPVFRGGKVVRASISRDENFSHIANGAPRAELLFPTPVSFAQGQDYLIRWSTFLPSSFEFDDKQLVIVTQIHQGILAGSPTIALTLLGSRYAISERGGLHPERVSAAKWICCADIDRGKWVHWTLRYVPDDSGKKALTELWKDGVSVFTSKGAPNSYLNDQHAYLKIGMYKSGWNSRQSNVTRIQVFFGPVDVSRRSLLPAIGGDQAQADTVRREGGEASQQNHVEKNNETY</sequence>
<comment type="caution">
    <text evidence="1">The sequence shown here is derived from an EMBL/GenBank/DDBJ whole genome shotgun (WGS) entry which is preliminary data.</text>
</comment>
<dbReference type="AlphaFoldDB" id="A0A5B0HAM1"/>
<gene>
    <name evidence="1" type="ORF">FVF58_13040</name>
</gene>
<dbReference type="Gene3D" id="2.60.120.200">
    <property type="match status" value="1"/>
</dbReference>
<name>A0A5B0HAM1_9BURK</name>
<evidence type="ECO:0000313" key="2">
    <source>
        <dbReference type="Proteomes" id="UP000325273"/>
    </source>
</evidence>
<proteinExistence type="predicted"/>